<dbReference type="OrthoDB" id="6136761at2759"/>
<dbReference type="KEGG" id="lgi:LOTGIDRAFT_172890"/>
<evidence type="ECO:0000259" key="5">
    <source>
        <dbReference type="PROSITE" id="PS50923"/>
    </source>
</evidence>
<organism evidence="6 7">
    <name type="scientific">Lottia gigantea</name>
    <name type="common">Giant owl limpet</name>
    <dbReference type="NCBI Taxonomy" id="225164"/>
    <lineage>
        <taxon>Eukaryota</taxon>
        <taxon>Metazoa</taxon>
        <taxon>Spiralia</taxon>
        <taxon>Lophotrochozoa</taxon>
        <taxon>Mollusca</taxon>
        <taxon>Gastropoda</taxon>
        <taxon>Patellogastropoda</taxon>
        <taxon>Lottioidea</taxon>
        <taxon>Lottiidae</taxon>
        <taxon>Lottia</taxon>
    </lineage>
</organism>
<dbReference type="PROSITE" id="PS50923">
    <property type="entry name" value="SUSHI"/>
    <property type="match status" value="1"/>
</dbReference>
<keyword evidence="7" id="KW-1185">Reference proteome</keyword>
<dbReference type="Proteomes" id="UP000030746">
    <property type="component" value="Unassembled WGS sequence"/>
</dbReference>
<keyword evidence="2" id="KW-0768">Sushi</keyword>
<feature type="compositionally biased region" description="Polar residues" evidence="3">
    <location>
        <begin position="231"/>
        <end position="277"/>
    </location>
</feature>
<keyword evidence="4" id="KW-0472">Membrane</keyword>
<dbReference type="InterPro" id="IPR035976">
    <property type="entry name" value="Sushi/SCR/CCP_sf"/>
</dbReference>
<sequence>MVFAVSGCKNLPRDLPKAHLWYVTNTSAVYRCSGDYSLNSGNLVRTCINGSWTGIEPLCTAEGKVLYYISLVVFCRESVAEPGLRPKGGGILPKTYMVLLIVGGIVFLFLICIPVDFYRYRKRKKVCRERRERMEMMTRIEPLHANLDRNVPVVSNEVEQGQAKFSFRSILSFFRLVKNTRKRHDQRRALNDQSRENSPPATLDVIQSAHSNGLANLSEVDECADNGAVGSDNTEMTVPSSILVSSPNDNSRQTSCWSQPQQVNFSPTSPRDTSFSPTGMPFIESPSHSSPNKSLLIDNTKSNRSVKDNKFSSQESPRNDCFMGECSTNSLQGKKYERINLISESPLMTVLKSKRFRQSQLSPLGESSTGSNRLPDLPTNVD</sequence>
<feature type="transmembrane region" description="Helical" evidence="4">
    <location>
        <begin position="96"/>
        <end position="118"/>
    </location>
</feature>
<keyword evidence="4" id="KW-0812">Transmembrane</keyword>
<evidence type="ECO:0000256" key="4">
    <source>
        <dbReference type="SAM" id="Phobius"/>
    </source>
</evidence>
<dbReference type="AlphaFoldDB" id="V4AUH6"/>
<reference evidence="6 7" key="1">
    <citation type="journal article" date="2013" name="Nature">
        <title>Insights into bilaterian evolution from three spiralian genomes.</title>
        <authorList>
            <person name="Simakov O."/>
            <person name="Marletaz F."/>
            <person name="Cho S.J."/>
            <person name="Edsinger-Gonzales E."/>
            <person name="Havlak P."/>
            <person name="Hellsten U."/>
            <person name="Kuo D.H."/>
            <person name="Larsson T."/>
            <person name="Lv J."/>
            <person name="Arendt D."/>
            <person name="Savage R."/>
            <person name="Osoegawa K."/>
            <person name="de Jong P."/>
            <person name="Grimwood J."/>
            <person name="Chapman J.A."/>
            <person name="Shapiro H."/>
            <person name="Aerts A."/>
            <person name="Otillar R.P."/>
            <person name="Terry A.Y."/>
            <person name="Boore J.L."/>
            <person name="Grigoriev I.V."/>
            <person name="Lindberg D.R."/>
            <person name="Seaver E.C."/>
            <person name="Weisblat D.A."/>
            <person name="Putnam N.H."/>
            <person name="Rokhsar D.S."/>
        </authorList>
    </citation>
    <scope>NUCLEOTIDE SEQUENCE [LARGE SCALE GENOMIC DNA]</scope>
</reference>
<keyword evidence="4" id="KW-1133">Transmembrane helix</keyword>
<dbReference type="CDD" id="cd00033">
    <property type="entry name" value="CCP"/>
    <property type="match status" value="1"/>
</dbReference>
<evidence type="ECO:0000313" key="7">
    <source>
        <dbReference type="Proteomes" id="UP000030746"/>
    </source>
</evidence>
<gene>
    <name evidence="6" type="ORF">LOTGIDRAFT_172890</name>
</gene>
<accession>V4AUH6</accession>
<evidence type="ECO:0000256" key="1">
    <source>
        <dbReference type="ARBA" id="ARBA00023157"/>
    </source>
</evidence>
<proteinExistence type="predicted"/>
<dbReference type="Pfam" id="PF00084">
    <property type="entry name" value="Sushi"/>
    <property type="match status" value="1"/>
</dbReference>
<name>V4AUH6_LOTGI</name>
<evidence type="ECO:0000256" key="3">
    <source>
        <dbReference type="SAM" id="MobiDB-lite"/>
    </source>
</evidence>
<evidence type="ECO:0000256" key="2">
    <source>
        <dbReference type="PROSITE-ProRule" id="PRU00302"/>
    </source>
</evidence>
<dbReference type="Gene3D" id="2.10.70.10">
    <property type="entry name" value="Complement Module, domain 1"/>
    <property type="match status" value="1"/>
</dbReference>
<comment type="caution">
    <text evidence="2">Lacks conserved residue(s) required for the propagation of feature annotation.</text>
</comment>
<dbReference type="EMBL" id="KB200592">
    <property type="protein sequence ID" value="ESP00963.1"/>
    <property type="molecule type" value="Genomic_DNA"/>
</dbReference>
<feature type="region of interest" description="Disordered" evidence="3">
    <location>
        <begin position="358"/>
        <end position="382"/>
    </location>
</feature>
<feature type="domain" description="Sushi" evidence="5">
    <location>
        <begin position="6"/>
        <end position="61"/>
    </location>
</feature>
<feature type="compositionally biased region" description="Polar residues" evidence="3">
    <location>
        <begin position="286"/>
        <end position="303"/>
    </location>
</feature>
<dbReference type="RefSeq" id="XP_009048324.1">
    <property type="nucleotide sequence ID" value="XM_009050076.1"/>
</dbReference>
<dbReference type="SMART" id="SM00032">
    <property type="entry name" value="CCP"/>
    <property type="match status" value="1"/>
</dbReference>
<protein>
    <recommendedName>
        <fullName evidence="5">Sushi domain-containing protein</fullName>
    </recommendedName>
</protein>
<dbReference type="CTD" id="20242231"/>
<keyword evidence="1 2" id="KW-1015">Disulfide bond</keyword>
<feature type="compositionally biased region" description="Polar residues" evidence="3">
    <location>
        <begin position="358"/>
        <end position="372"/>
    </location>
</feature>
<dbReference type="SUPFAM" id="SSF57535">
    <property type="entry name" value="Complement control module/SCR domain"/>
    <property type="match status" value="1"/>
</dbReference>
<dbReference type="GeneID" id="20242231"/>
<feature type="disulfide bond" evidence="2">
    <location>
        <begin position="32"/>
        <end position="59"/>
    </location>
</feature>
<dbReference type="HOGENOM" id="CLU_724210_0_0_1"/>
<evidence type="ECO:0000313" key="6">
    <source>
        <dbReference type="EMBL" id="ESP00963.1"/>
    </source>
</evidence>
<dbReference type="InterPro" id="IPR000436">
    <property type="entry name" value="Sushi_SCR_CCP_dom"/>
</dbReference>
<feature type="region of interest" description="Disordered" evidence="3">
    <location>
        <begin position="225"/>
        <end position="324"/>
    </location>
</feature>